<keyword evidence="4" id="KW-1185">Reference proteome</keyword>
<dbReference type="Proteomes" id="UP000179807">
    <property type="component" value="Unassembled WGS sequence"/>
</dbReference>
<protein>
    <submittedName>
        <fullName evidence="3">Uncharacterized protein</fullName>
    </submittedName>
</protein>
<dbReference type="AlphaFoldDB" id="A0A1J4KKH9"/>
<evidence type="ECO:0000256" key="1">
    <source>
        <dbReference type="SAM" id="MobiDB-lite"/>
    </source>
</evidence>
<keyword evidence="2" id="KW-0472">Membrane</keyword>
<comment type="caution">
    <text evidence="3">The sequence shown here is derived from an EMBL/GenBank/DDBJ whole genome shotgun (WGS) entry which is preliminary data.</text>
</comment>
<proteinExistence type="predicted"/>
<name>A0A1J4KKH9_9EUKA</name>
<keyword evidence="2" id="KW-1133">Transmembrane helix</keyword>
<organism evidence="3 4">
    <name type="scientific">Tritrichomonas foetus</name>
    <dbReference type="NCBI Taxonomy" id="1144522"/>
    <lineage>
        <taxon>Eukaryota</taxon>
        <taxon>Metamonada</taxon>
        <taxon>Parabasalia</taxon>
        <taxon>Tritrichomonadida</taxon>
        <taxon>Tritrichomonadidae</taxon>
        <taxon>Tritrichomonas</taxon>
    </lineage>
</organism>
<evidence type="ECO:0000313" key="4">
    <source>
        <dbReference type="Proteomes" id="UP000179807"/>
    </source>
</evidence>
<dbReference type="GeneID" id="94836190"/>
<evidence type="ECO:0000256" key="2">
    <source>
        <dbReference type="SAM" id="Phobius"/>
    </source>
</evidence>
<feature type="compositionally biased region" description="Acidic residues" evidence="1">
    <location>
        <begin position="1003"/>
        <end position="1013"/>
    </location>
</feature>
<gene>
    <name evidence="3" type="ORF">TRFO_20576</name>
</gene>
<accession>A0A1J4KKH9</accession>
<evidence type="ECO:0000313" key="3">
    <source>
        <dbReference type="EMBL" id="OHT10198.1"/>
    </source>
</evidence>
<feature type="transmembrane region" description="Helical" evidence="2">
    <location>
        <begin position="1019"/>
        <end position="1044"/>
    </location>
</feature>
<feature type="region of interest" description="Disordered" evidence="1">
    <location>
        <begin position="993"/>
        <end position="1013"/>
    </location>
</feature>
<dbReference type="RefSeq" id="XP_068363334.1">
    <property type="nucleotide sequence ID" value="XM_068501486.1"/>
</dbReference>
<dbReference type="VEuPathDB" id="TrichDB:TRFO_20576"/>
<sequence length="1059" mass="117727">MFAWLLITTLCQNFDFDIKTHFDGRQAVDKDDTVTITMPAKSMIFLSSLNGFTAKAFKTSGEEIGDMATSEMDRLAFFYNGGKVVVTSTSDANFEFTFHTLVFTVLNGFSESTKSVIISSNPYEYFTSSSTSYASKVTFNNYSLSITSALWLVTPGKEKIKRRVENIEPLTNPLKIYSTSTTHDDDTLISTESVPSFNAFNIESMSTLYTLQGDTRYTGYVSITPTDNVYDTTGYLDDFRILFNYQEANDDFIVKRGKDASNYITIPNLPYGYSKLDFSVNYGYTVTRAAQIIVLCPYENMININSNPSYGVYNYVDKLNIHPDVVDRSNPEQGEILRELLVIDTSTDQVAKYVVSTRTDEVFTVKSDNTGNFTNTAGIRYIMASLAGVQTTVTYTGTVTFKEMHLAEEKIVNVASGSKITGPFAAVISAGATASFTTEIIDPALEIPSYLKNDFTSSISPSKSLQNIEQGGTYVTQKVEEYFTFDMTGISMIKLELYAASYIHNPEGWEGEIEPNNDVTLTDEERKIGPGRNAWVYYNQYGNTHHAIIRVNSSMTNFKLIVTSMKLLDRWNKFIMTNQFKTFRFMPSEGEGIIPIGRYQYVSLLNTNQEITYKEELNNFQFEIYNYEGNTITPETGIITVNNQVTGNVNKVHRPAIQSFYATTSEDYSADITFYKADGYEYGLAEGETQYYAELDKPQSYGFYMLTNQVSGDVDGNNPGTPSDSELNKRLNTVSVDMSSTQTYSLSCTQKTMVILHNKNGFTAKAKDSSGKYFAQITASDKNGVIEFGGSEGTVEFTKTTSASILSNNYFTSLKNKVKQILPKRITSNIPSLFASDSDLLLFSYLKFDNVSVGAYGSETCSQIVVITDIDSLYRVQNTQNSNNGKTANMTIGSQDYCIWYPLQADAVLVQNHHILHSLYIYSPDSVTFENENPALTRGKSFYLWGRDRYLSDNQGRSSSYETSPTNSSFDSSKYAQFNEGIKKPVENALIGGQNEIEGGDGGGDDGGDGGDDPDGPDIVVIIVIVAIVVVVIIIIIVIVVCCIKKKKAKIEASNEVQP</sequence>
<dbReference type="EMBL" id="MLAK01000618">
    <property type="protein sequence ID" value="OHT10198.1"/>
    <property type="molecule type" value="Genomic_DNA"/>
</dbReference>
<reference evidence="3" key="1">
    <citation type="submission" date="2016-10" db="EMBL/GenBank/DDBJ databases">
        <authorList>
            <person name="Benchimol M."/>
            <person name="Almeida L.G."/>
            <person name="Vasconcelos A.T."/>
            <person name="Perreira-Neves A."/>
            <person name="Rosa I.A."/>
            <person name="Tasca T."/>
            <person name="Bogo M.R."/>
            <person name="de Souza W."/>
        </authorList>
    </citation>
    <scope>NUCLEOTIDE SEQUENCE [LARGE SCALE GENOMIC DNA]</scope>
    <source>
        <strain evidence="3">K</strain>
    </source>
</reference>
<keyword evidence="2" id="KW-0812">Transmembrane</keyword>